<dbReference type="InterPro" id="IPR006059">
    <property type="entry name" value="SBP"/>
</dbReference>
<protein>
    <submittedName>
        <fullName evidence="3">Multiple sugar-binding protein</fullName>
    </submittedName>
</protein>
<proteinExistence type="predicted"/>
<reference evidence="3 4" key="1">
    <citation type="submission" date="2019-01" db="EMBL/GenBank/DDBJ databases">
        <title>PMF-metabolizing Aryl O-demethylase.</title>
        <authorList>
            <person name="Kim M."/>
        </authorList>
    </citation>
    <scope>NUCLEOTIDE SEQUENCE [LARGE SCALE GENOMIC DNA]</scope>
    <source>
        <strain evidence="3 4">PMF1</strain>
    </source>
</reference>
<sequence>MKKKLLAALMTAALAASMTACGAPQAVNEDNNSKDTEQAEEQKGQDSGEEAKEGTGGKTTITAICHQSRSNIGEGGFTTGFFGALDTWQEEHPDVEVKVEEMDQTAYQTKINSLGASGDLPDLFMMKGSWTKTFVDNGWVADITAELDADQDWKNAYIKGGFDAAVRDGKTYGVPQESMSTGMVYYNSDMWKEIGYETFPETWDELLDAVDKFKEKGITPFVMGNKPNWPAESCWLSTLGDRFTGPDWTQSILDGSGAKFTDEAFVKALTAFQDLAQRGAFNEDINSIDDTEQNTVYFNKKAAAIVNGTWFIPTIDNSAPEDVKAATKLAILPSVEGGAEDQKTVSGGPAWFMSLSSKVTDPAKRELAMDLLKALTDERQANVTASMGGVTAWADPEYDTAKVPALFNEYNEMIKNITAVPIYDACMDASVIETMNVGLQSLLIGEKTPEELAEEIQTEQELAQ</sequence>
<feature type="signal peptide" evidence="2">
    <location>
        <begin position="1"/>
        <end position="22"/>
    </location>
</feature>
<feature type="compositionally biased region" description="Basic and acidic residues" evidence="1">
    <location>
        <begin position="31"/>
        <end position="55"/>
    </location>
</feature>
<dbReference type="KEGG" id="bpro:PMF13cell1_05428"/>
<evidence type="ECO:0000256" key="1">
    <source>
        <dbReference type="SAM" id="MobiDB-lite"/>
    </source>
</evidence>
<organism evidence="3 4">
    <name type="scientific">Blautia producta</name>
    <dbReference type="NCBI Taxonomy" id="33035"/>
    <lineage>
        <taxon>Bacteria</taxon>
        <taxon>Bacillati</taxon>
        <taxon>Bacillota</taxon>
        <taxon>Clostridia</taxon>
        <taxon>Lachnospirales</taxon>
        <taxon>Lachnospiraceae</taxon>
        <taxon>Blautia</taxon>
    </lineage>
</organism>
<dbReference type="AlphaFoldDB" id="A0A4P6M3V1"/>
<feature type="region of interest" description="Disordered" evidence="1">
    <location>
        <begin position="25"/>
        <end position="59"/>
    </location>
</feature>
<dbReference type="Gene3D" id="3.40.190.10">
    <property type="entry name" value="Periplasmic binding protein-like II"/>
    <property type="match status" value="2"/>
</dbReference>
<dbReference type="SUPFAM" id="SSF53850">
    <property type="entry name" value="Periplasmic binding protein-like II"/>
    <property type="match status" value="1"/>
</dbReference>
<dbReference type="EMBL" id="CP035945">
    <property type="protein sequence ID" value="QBE99834.1"/>
    <property type="molecule type" value="Genomic_DNA"/>
</dbReference>
<dbReference type="InterPro" id="IPR050490">
    <property type="entry name" value="Bact_solute-bd_prot1"/>
</dbReference>
<dbReference type="RefSeq" id="WP_130182766.1">
    <property type="nucleotide sequence ID" value="NZ_CP035945.1"/>
</dbReference>
<dbReference type="PROSITE" id="PS51257">
    <property type="entry name" value="PROKAR_LIPOPROTEIN"/>
    <property type="match status" value="1"/>
</dbReference>
<gene>
    <name evidence="3" type="primary">msmE_31</name>
    <name evidence="3" type="ORF">PMF13cell1_05428</name>
</gene>
<keyword evidence="2" id="KW-0732">Signal</keyword>
<accession>A0A4P6M3V1</accession>
<dbReference type="Proteomes" id="UP000289794">
    <property type="component" value="Chromosome"/>
</dbReference>
<feature type="chain" id="PRO_5038689592" evidence="2">
    <location>
        <begin position="23"/>
        <end position="464"/>
    </location>
</feature>
<evidence type="ECO:0000313" key="4">
    <source>
        <dbReference type="Proteomes" id="UP000289794"/>
    </source>
</evidence>
<dbReference type="PANTHER" id="PTHR43649">
    <property type="entry name" value="ARABINOSE-BINDING PROTEIN-RELATED"/>
    <property type="match status" value="1"/>
</dbReference>
<evidence type="ECO:0000313" key="3">
    <source>
        <dbReference type="EMBL" id="QBE99834.1"/>
    </source>
</evidence>
<name>A0A4P6M3V1_9FIRM</name>
<dbReference type="Pfam" id="PF01547">
    <property type="entry name" value="SBP_bac_1"/>
    <property type="match status" value="1"/>
</dbReference>
<evidence type="ECO:0000256" key="2">
    <source>
        <dbReference type="SAM" id="SignalP"/>
    </source>
</evidence>